<dbReference type="RefSeq" id="WP_094855304.1">
    <property type="nucleotide sequence ID" value="NZ_NEVM01000005.1"/>
</dbReference>
<feature type="domain" description="Bro-N" evidence="1">
    <location>
        <begin position="1"/>
        <end position="102"/>
    </location>
</feature>
<dbReference type="PANTHER" id="PTHR36180">
    <property type="entry name" value="DNA-BINDING PROTEIN-RELATED-RELATED"/>
    <property type="match status" value="1"/>
</dbReference>
<dbReference type="PROSITE" id="PS51750">
    <property type="entry name" value="BRO_N"/>
    <property type="match status" value="1"/>
</dbReference>
<dbReference type="Proteomes" id="UP000216020">
    <property type="component" value="Unassembled WGS sequence"/>
</dbReference>
<proteinExistence type="predicted"/>
<sequence length="221" mass="25398">MNHLQQFNFRAQRVRVVEIDGKPWFHASDVCAVLAIANTASAVTAIPSQHKYRQSLDLPGRAPWFLSESGLYRLIMRSNRPEAASFQDWITDEVLPSIRQTGAYGPVNAAALAVVRHTLEKVDRTVEHRTRHDFYRQTERSRERIASVVAEEADKNALPSTVVERLRNGTIDAVMADYFGDEDARRRIERERESIRLQFERSLTTKPLVPRKVSHHRALRD</sequence>
<accession>A0A261S327</accession>
<reference evidence="3" key="1">
    <citation type="submission" date="2017-05" db="EMBL/GenBank/DDBJ databases">
        <title>Complete and WGS of Bordetella genogroups.</title>
        <authorList>
            <person name="Spilker T."/>
            <person name="Lipuma J."/>
        </authorList>
    </citation>
    <scope>NUCLEOTIDE SEQUENCE [LARGE SCALE GENOMIC DNA]</scope>
    <source>
        <strain evidence="3">AU16122</strain>
    </source>
</reference>
<dbReference type="EMBL" id="NEVM01000005">
    <property type="protein sequence ID" value="OZI30883.1"/>
    <property type="molecule type" value="Genomic_DNA"/>
</dbReference>
<organism evidence="2 3">
    <name type="scientific">Bordetella genomosp. 10</name>
    <dbReference type="NCBI Taxonomy" id="1416804"/>
    <lineage>
        <taxon>Bacteria</taxon>
        <taxon>Pseudomonadati</taxon>
        <taxon>Pseudomonadota</taxon>
        <taxon>Betaproteobacteria</taxon>
        <taxon>Burkholderiales</taxon>
        <taxon>Alcaligenaceae</taxon>
        <taxon>Bordetella</taxon>
    </lineage>
</organism>
<evidence type="ECO:0000313" key="3">
    <source>
        <dbReference type="Proteomes" id="UP000216020"/>
    </source>
</evidence>
<dbReference type="Pfam" id="PF02498">
    <property type="entry name" value="Bro-N"/>
    <property type="match status" value="1"/>
</dbReference>
<dbReference type="AlphaFoldDB" id="A0A261S327"/>
<dbReference type="PANTHER" id="PTHR36180:SF2">
    <property type="entry name" value="BRO FAMILY PROTEIN"/>
    <property type="match status" value="1"/>
</dbReference>
<name>A0A261S327_9BORD</name>
<keyword evidence="3" id="KW-1185">Reference proteome</keyword>
<protein>
    <recommendedName>
        <fullName evidence="1">Bro-N domain-containing protein</fullName>
    </recommendedName>
</protein>
<dbReference type="SMART" id="SM01040">
    <property type="entry name" value="Bro-N"/>
    <property type="match status" value="1"/>
</dbReference>
<evidence type="ECO:0000313" key="2">
    <source>
        <dbReference type="EMBL" id="OZI30883.1"/>
    </source>
</evidence>
<evidence type="ECO:0000259" key="1">
    <source>
        <dbReference type="PROSITE" id="PS51750"/>
    </source>
</evidence>
<comment type="caution">
    <text evidence="2">The sequence shown here is derived from an EMBL/GenBank/DDBJ whole genome shotgun (WGS) entry which is preliminary data.</text>
</comment>
<dbReference type="InterPro" id="IPR003497">
    <property type="entry name" value="BRO_N_domain"/>
</dbReference>
<dbReference type="OrthoDB" id="1042522at2"/>
<gene>
    <name evidence="2" type="ORF">CAL29_23230</name>
</gene>